<dbReference type="EMBL" id="OCTY01000002">
    <property type="protein sequence ID" value="SOJ53779.1"/>
    <property type="molecule type" value="Genomic_DNA"/>
</dbReference>
<accession>A0A7Z7IHS7</accession>
<proteinExistence type="predicted"/>
<reference evidence="1 2" key="1">
    <citation type="submission" date="2017-10" db="EMBL/GenBank/DDBJ databases">
        <authorList>
            <consortium name="Urmite Genomes"/>
        </authorList>
    </citation>
    <scope>NUCLEOTIDE SEQUENCE [LARGE SCALE GENOMIC DNA]</scope>
    <source>
        <strain evidence="1 2">FB-527</strain>
    </source>
</reference>
<evidence type="ECO:0000313" key="1">
    <source>
        <dbReference type="EMBL" id="SOJ53779.1"/>
    </source>
</evidence>
<name>A0A7Z7IHS7_9MYCO</name>
<keyword evidence="2" id="KW-1185">Reference proteome</keyword>
<comment type="caution">
    <text evidence="1">The sequence shown here is derived from an EMBL/GenBank/DDBJ whole genome shotgun (WGS) entry which is preliminary data.</text>
</comment>
<dbReference type="AlphaFoldDB" id="A0A7Z7IHS7"/>
<dbReference type="Proteomes" id="UP000554965">
    <property type="component" value="Unassembled WGS sequence"/>
</dbReference>
<evidence type="ECO:0000313" key="2">
    <source>
        <dbReference type="Proteomes" id="UP000554965"/>
    </source>
</evidence>
<dbReference type="RefSeq" id="WP_260860973.1">
    <property type="nucleotide sequence ID" value="NZ_OCTY01000002.1"/>
</dbReference>
<organism evidence="1 2">
    <name type="scientific">Mycobacterium simulans</name>
    <dbReference type="NCBI Taxonomy" id="627089"/>
    <lineage>
        <taxon>Bacteria</taxon>
        <taxon>Bacillati</taxon>
        <taxon>Actinomycetota</taxon>
        <taxon>Actinomycetes</taxon>
        <taxon>Mycobacteriales</taxon>
        <taxon>Mycobacteriaceae</taxon>
        <taxon>Mycobacterium</taxon>
    </lineage>
</organism>
<gene>
    <name evidence="1" type="ORF">MSIMFB_01277</name>
</gene>
<protein>
    <submittedName>
        <fullName evidence="1">Uncharacterized protein</fullName>
    </submittedName>
</protein>
<sequence length="233" mass="25103">MAVLQPMPTIDLPTDQFTAFGQKWLLGSKFSKKDGMDFGTLIDAAVGGALSVMLGNIPLVVPNANQLQPSQPDCVEVGPVRIVGGVRPQNFDVGYRPDGVRIAFDSKTLNDHESVGKNWQNMINDLATEATTVHSRFPSAVVGFVVAIPMPCLAPGARTNAIVGTLARLGGRELVDEPNHRAEAMSLVSWDPATGQVDPNLPDAQSPLRIERFSADVYRCYQARFQGLPPHAT</sequence>